<protein>
    <submittedName>
        <fullName evidence="1">Uncharacterized protein</fullName>
    </submittedName>
</protein>
<dbReference type="EMBL" id="GBXM01044910">
    <property type="protein sequence ID" value="JAH63667.1"/>
    <property type="molecule type" value="Transcribed_RNA"/>
</dbReference>
<organism evidence="1">
    <name type="scientific">Anguilla anguilla</name>
    <name type="common">European freshwater eel</name>
    <name type="synonym">Muraena anguilla</name>
    <dbReference type="NCBI Taxonomy" id="7936"/>
    <lineage>
        <taxon>Eukaryota</taxon>
        <taxon>Metazoa</taxon>
        <taxon>Chordata</taxon>
        <taxon>Craniata</taxon>
        <taxon>Vertebrata</taxon>
        <taxon>Euteleostomi</taxon>
        <taxon>Actinopterygii</taxon>
        <taxon>Neopterygii</taxon>
        <taxon>Teleostei</taxon>
        <taxon>Anguilliformes</taxon>
        <taxon>Anguillidae</taxon>
        <taxon>Anguilla</taxon>
    </lineage>
</organism>
<reference evidence="1" key="2">
    <citation type="journal article" date="2015" name="Fish Shellfish Immunol.">
        <title>Early steps in the European eel (Anguilla anguilla)-Vibrio vulnificus interaction in the gills: Role of the RtxA13 toxin.</title>
        <authorList>
            <person name="Callol A."/>
            <person name="Pajuelo D."/>
            <person name="Ebbesson L."/>
            <person name="Teles M."/>
            <person name="MacKenzie S."/>
            <person name="Amaro C."/>
        </authorList>
    </citation>
    <scope>NUCLEOTIDE SEQUENCE</scope>
</reference>
<name>A0A0E9UD34_ANGAN</name>
<sequence>MTRIHCTISPFECFYCCPQKTNRTLYKTVPQVPTVSNLLDSSGKLERDS</sequence>
<accession>A0A0E9UD34</accession>
<proteinExistence type="predicted"/>
<evidence type="ECO:0000313" key="1">
    <source>
        <dbReference type="EMBL" id="JAH63667.1"/>
    </source>
</evidence>
<reference evidence="1" key="1">
    <citation type="submission" date="2014-11" db="EMBL/GenBank/DDBJ databases">
        <authorList>
            <person name="Amaro Gonzalez C."/>
        </authorList>
    </citation>
    <scope>NUCLEOTIDE SEQUENCE</scope>
</reference>
<dbReference type="AlphaFoldDB" id="A0A0E9UD34"/>